<evidence type="ECO:0000256" key="5">
    <source>
        <dbReference type="ARBA" id="ARBA00022603"/>
    </source>
</evidence>
<dbReference type="EMBL" id="LIWG01000001">
    <property type="protein sequence ID" value="MBE3607415.1"/>
    <property type="molecule type" value="Genomic_DNA"/>
</dbReference>
<keyword evidence="7 10" id="KW-0949">S-adenosyl-L-methionine</keyword>
<keyword evidence="5 10" id="KW-0489">Methyltransferase</keyword>
<dbReference type="GO" id="GO:0070475">
    <property type="term" value="P:rRNA base methylation"/>
    <property type="evidence" value="ECO:0007669"/>
    <property type="project" value="TreeGrafter"/>
</dbReference>
<dbReference type="InterPro" id="IPR029028">
    <property type="entry name" value="Alpha/beta_knot_MTases"/>
</dbReference>
<dbReference type="NCBIfam" id="NF008695">
    <property type="entry name" value="PRK11713.3-3"/>
    <property type="match status" value="1"/>
</dbReference>
<comment type="caution">
    <text evidence="13">The sequence shown here is derived from an EMBL/GenBank/DDBJ whole genome shotgun (WGS) entry which is preliminary data.</text>
</comment>
<evidence type="ECO:0000256" key="3">
    <source>
        <dbReference type="ARBA" id="ARBA00022490"/>
    </source>
</evidence>
<dbReference type="SUPFAM" id="SSF75217">
    <property type="entry name" value="alpha/beta knot"/>
    <property type="match status" value="1"/>
</dbReference>
<dbReference type="CDD" id="cd18084">
    <property type="entry name" value="RsmE-like"/>
    <property type="match status" value="1"/>
</dbReference>
<evidence type="ECO:0000256" key="7">
    <source>
        <dbReference type="ARBA" id="ARBA00022691"/>
    </source>
</evidence>
<keyword evidence="14" id="KW-1185">Reference proteome</keyword>
<dbReference type="GO" id="GO:0070042">
    <property type="term" value="F:rRNA (uridine-N3-)-methyltransferase activity"/>
    <property type="evidence" value="ECO:0007669"/>
    <property type="project" value="TreeGrafter"/>
</dbReference>
<evidence type="ECO:0000313" key="13">
    <source>
        <dbReference type="EMBL" id="MBE3607415.1"/>
    </source>
</evidence>
<evidence type="ECO:0000259" key="11">
    <source>
        <dbReference type="Pfam" id="PF04452"/>
    </source>
</evidence>
<accession>A0AAW3ZR34</accession>
<dbReference type="AlphaFoldDB" id="A0AAW3ZR34"/>
<keyword evidence="4 10" id="KW-0698">rRNA processing</keyword>
<evidence type="ECO:0000313" key="12">
    <source>
        <dbReference type="EMBL" id="MBE2987042.1"/>
    </source>
</evidence>
<organism evidence="13 14">
    <name type="scientific">Campylobacter californiensis</name>
    <dbReference type="NCBI Taxonomy" id="1032243"/>
    <lineage>
        <taxon>Bacteria</taxon>
        <taxon>Pseudomonadati</taxon>
        <taxon>Campylobacterota</taxon>
        <taxon>Epsilonproteobacteria</taxon>
        <taxon>Campylobacterales</taxon>
        <taxon>Campylobacteraceae</taxon>
        <taxon>Campylobacter</taxon>
    </lineage>
</organism>
<dbReference type="InterPro" id="IPR029026">
    <property type="entry name" value="tRNA_m1G_MTases_N"/>
</dbReference>
<dbReference type="PIRSF" id="PIRSF015601">
    <property type="entry name" value="MTase_slr0722"/>
    <property type="match status" value="1"/>
</dbReference>
<keyword evidence="6 10" id="KW-0808">Transferase</keyword>
<evidence type="ECO:0000256" key="9">
    <source>
        <dbReference type="ARBA" id="ARBA00047944"/>
    </source>
</evidence>
<dbReference type="PANTHER" id="PTHR30027">
    <property type="entry name" value="RIBOSOMAL RNA SMALL SUBUNIT METHYLTRANSFERASE E"/>
    <property type="match status" value="1"/>
</dbReference>
<evidence type="ECO:0000256" key="6">
    <source>
        <dbReference type="ARBA" id="ARBA00022679"/>
    </source>
</evidence>
<evidence type="ECO:0000256" key="2">
    <source>
        <dbReference type="ARBA" id="ARBA00005528"/>
    </source>
</evidence>
<dbReference type="InterPro" id="IPR006700">
    <property type="entry name" value="RsmE"/>
</dbReference>
<comment type="subcellular location">
    <subcellularLocation>
        <location evidence="1 10">Cytoplasm</location>
    </subcellularLocation>
</comment>
<dbReference type="Pfam" id="PF04452">
    <property type="entry name" value="Methyltrans_RNA"/>
    <property type="match status" value="1"/>
</dbReference>
<comment type="catalytic activity">
    <reaction evidence="9 10">
        <text>uridine(1498) in 16S rRNA + S-adenosyl-L-methionine = N(3)-methyluridine(1498) in 16S rRNA + S-adenosyl-L-homocysteine + H(+)</text>
        <dbReference type="Rhea" id="RHEA:42920"/>
        <dbReference type="Rhea" id="RHEA-COMP:10283"/>
        <dbReference type="Rhea" id="RHEA-COMP:10284"/>
        <dbReference type="ChEBI" id="CHEBI:15378"/>
        <dbReference type="ChEBI" id="CHEBI:57856"/>
        <dbReference type="ChEBI" id="CHEBI:59789"/>
        <dbReference type="ChEBI" id="CHEBI:65315"/>
        <dbReference type="ChEBI" id="CHEBI:74502"/>
        <dbReference type="EC" id="2.1.1.193"/>
    </reaction>
</comment>
<dbReference type="EMBL" id="JADBHS010000016">
    <property type="protein sequence ID" value="MBE2987042.1"/>
    <property type="molecule type" value="Genomic_DNA"/>
</dbReference>
<evidence type="ECO:0000256" key="1">
    <source>
        <dbReference type="ARBA" id="ARBA00004496"/>
    </source>
</evidence>
<feature type="domain" description="Ribosomal RNA small subunit methyltransferase E methyltransferase" evidence="11">
    <location>
        <begin position="75"/>
        <end position="213"/>
    </location>
</feature>
<protein>
    <recommendedName>
        <fullName evidence="10">Ribosomal RNA small subunit methyltransferase E</fullName>
        <ecNumber evidence="10">2.1.1.193</ecNumber>
    </recommendedName>
</protein>
<keyword evidence="3 10" id="KW-0963">Cytoplasm</keyword>
<dbReference type="GO" id="GO:0005737">
    <property type="term" value="C:cytoplasm"/>
    <property type="evidence" value="ECO:0007669"/>
    <property type="project" value="UniProtKB-SubCell"/>
</dbReference>
<dbReference type="Proteomes" id="UP000650616">
    <property type="component" value="Unassembled WGS sequence"/>
</dbReference>
<proteinExistence type="inferred from homology"/>
<dbReference type="RefSeq" id="WP_170015323.1">
    <property type="nucleotide sequence ID" value="NZ_CP012545.1"/>
</dbReference>
<dbReference type="NCBIfam" id="TIGR00046">
    <property type="entry name" value="RsmE family RNA methyltransferase"/>
    <property type="match status" value="1"/>
</dbReference>
<evidence type="ECO:0000256" key="10">
    <source>
        <dbReference type="PIRNR" id="PIRNR015601"/>
    </source>
</evidence>
<comment type="similarity">
    <text evidence="2 10">Belongs to the RNA methyltransferase RsmE family.</text>
</comment>
<dbReference type="Gene3D" id="3.40.1280.10">
    <property type="match status" value="1"/>
</dbReference>
<reference evidence="12 15" key="2">
    <citation type="submission" date="2020-10" db="EMBL/GenBank/DDBJ databases">
        <title>Campylobacter californiensis sp. nov. isolated from cattle and feral swine in California.</title>
        <authorList>
            <person name="Miller W.G."/>
        </authorList>
    </citation>
    <scope>NUCLEOTIDE SEQUENCE [LARGE SCALE GENOMIC DNA]</scope>
    <source>
        <strain evidence="12 15">RM12919</strain>
    </source>
</reference>
<dbReference type="EC" id="2.1.1.193" evidence="10"/>
<evidence type="ECO:0000313" key="15">
    <source>
        <dbReference type="Proteomes" id="UP001318760"/>
    </source>
</evidence>
<reference evidence="13 14" key="1">
    <citation type="submission" date="2015-08" db="EMBL/GenBank/DDBJ databases">
        <title>Comparative genomics of the Campylobacter concisus group.</title>
        <authorList>
            <person name="Yee E."/>
            <person name="Chapman M.H."/>
            <person name="Huynh S."/>
            <person name="Bono J.L."/>
            <person name="On S.L."/>
            <person name="St Leger J."/>
            <person name="Foster G."/>
            <person name="Parker C.T."/>
            <person name="Miller W.G."/>
        </authorList>
    </citation>
    <scope>NUCLEOTIDE SEQUENCE [LARGE SCALE GENOMIC DNA]</scope>
    <source>
        <strain evidence="13 14">RM9337</strain>
    </source>
</reference>
<evidence type="ECO:0000313" key="14">
    <source>
        <dbReference type="Proteomes" id="UP000650616"/>
    </source>
</evidence>
<sequence length="217" mass="24920">MKFLYDERAGCEQLKVVNETFLHLKARRNIKGDRVSFRNLKDGKDYLYEIIEFDRRSAILELVFTSSVPKVVYDFSIAWAVVDPKTIEKALPFLNELGVGKLIFVYTKFSQANFKIDFERLEYICALSCEQSGRSTLMEFEIYNSLDEFLDVYQNVAAINFNGKSLEKYSNELLLIGPEGGFAPEESLKLQNQYSLKTQNILKSQTAIISIASKFLV</sequence>
<comment type="function">
    <text evidence="8 10">Specifically methylates the N3 position of the uracil ring of uridine 1498 (m3U1498) in 16S rRNA. Acts on the fully assembled 30S ribosomal subunit.</text>
</comment>
<name>A0AAW3ZR34_9BACT</name>
<dbReference type="Proteomes" id="UP001318760">
    <property type="component" value="Unassembled WGS sequence"/>
</dbReference>
<dbReference type="PANTHER" id="PTHR30027:SF3">
    <property type="entry name" value="16S RRNA (URACIL(1498)-N(3))-METHYLTRANSFERASE"/>
    <property type="match status" value="1"/>
</dbReference>
<dbReference type="InterPro" id="IPR046886">
    <property type="entry name" value="RsmE_MTase_dom"/>
</dbReference>
<evidence type="ECO:0000256" key="8">
    <source>
        <dbReference type="ARBA" id="ARBA00025699"/>
    </source>
</evidence>
<gene>
    <name evidence="12" type="ORF">CCAL12919_07930</name>
    <name evidence="13" type="ORF">CCAL9337_01525</name>
</gene>
<evidence type="ECO:0000256" key="4">
    <source>
        <dbReference type="ARBA" id="ARBA00022552"/>
    </source>
</evidence>